<sequence length="173" mass="18813">MYISTALFASQELYNLIPLNSNFVVAIGKSLSSFSENQTISYTAIMFSHVTFGSNDLEKARKFYDAVLGVIGVAPAQDDSDGNGHKRLFYAKGDFFLLVTQPINDQAATPGNGYTIGFKCDSEEEVTKFHDVAVANGGTSIEDAPGYRPSGLFLSYVRDVDGNKLCALYQPPK</sequence>
<protein>
    <submittedName>
        <fullName evidence="2">KLLA0C09218p</fullName>
    </submittedName>
</protein>
<dbReference type="InterPro" id="IPR029068">
    <property type="entry name" value="Glyas_Bleomycin-R_OHBP_Dase"/>
</dbReference>
<dbReference type="InterPro" id="IPR004360">
    <property type="entry name" value="Glyas_Fos-R_dOase_dom"/>
</dbReference>
<accession>Q6CTX9</accession>
<feature type="domain" description="VOC" evidence="1">
    <location>
        <begin position="46"/>
        <end position="170"/>
    </location>
</feature>
<dbReference type="Gene3D" id="3.10.180.10">
    <property type="entry name" value="2,3-Dihydroxybiphenyl 1,2-Dioxygenase, domain 1"/>
    <property type="match status" value="1"/>
</dbReference>
<dbReference type="STRING" id="284590.Q6CTX9"/>
<dbReference type="AlphaFoldDB" id="Q6CTX9"/>
<dbReference type="Pfam" id="PF00903">
    <property type="entry name" value="Glyoxalase"/>
    <property type="match status" value="1"/>
</dbReference>
<keyword evidence="3" id="KW-1185">Reference proteome</keyword>
<dbReference type="PaxDb" id="284590-Q6CTX9"/>
<proteinExistence type="predicted"/>
<dbReference type="PANTHER" id="PTHR35006">
    <property type="entry name" value="GLYOXALASE FAMILY PROTEIN (AFU_ORTHOLOGUE AFUA_5G14830)"/>
    <property type="match status" value="1"/>
</dbReference>
<dbReference type="PANTHER" id="PTHR35006:SF1">
    <property type="entry name" value="BLL2941 PROTEIN"/>
    <property type="match status" value="1"/>
</dbReference>
<dbReference type="Proteomes" id="UP000000598">
    <property type="component" value="Chromosome C"/>
</dbReference>
<dbReference type="CDD" id="cd07262">
    <property type="entry name" value="VOC_like"/>
    <property type="match status" value="1"/>
</dbReference>
<evidence type="ECO:0000313" key="3">
    <source>
        <dbReference type="Proteomes" id="UP000000598"/>
    </source>
</evidence>
<gene>
    <name evidence="2" type="ORF">KLLA0_C09218g</name>
</gene>
<name>Q6CTX9_KLULA</name>
<dbReference type="SUPFAM" id="SSF54593">
    <property type="entry name" value="Glyoxalase/Bleomycin resistance protein/Dihydroxybiphenyl dioxygenase"/>
    <property type="match status" value="1"/>
</dbReference>
<dbReference type="InterPro" id="IPR037523">
    <property type="entry name" value="VOC_core"/>
</dbReference>
<dbReference type="PROSITE" id="PS51819">
    <property type="entry name" value="VOC"/>
    <property type="match status" value="1"/>
</dbReference>
<dbReference type="GeneID" id="2891869"/>
<dbReference type="KEGG" id="kla:KLLA0_C09218g"/>
<evidence type="ECO:0000313" key="2">
    <source>
        <dbReference type="EMBL" id="CAH01461.1"/>
    </source>
</evidence>
<dbReference type="EMBL" id="CR382123">
    <property type="protein sequence ID" value="CAH01461.1"/>
    <property type="molecule type" value="Genomic_DNA"/>
</dbReference>
<organism evidence="2 3">
    <name type="scientific">Kluyveromyces lactis (strain ATCC 8585 / CBS 2359 / DSM 70799 / NBRC 1267 / NRRL Y-1140 / WM37)</name>
    <name type="common">Yeast</name>
    <name type="synonym">Candida sphaerica</name>
    <dbReference type="NCBI Taxonomy" id="284590"/>
    <lineage>
        <taxon>Eukaryota</taxon>
        <taxon>Fungi</taxon>
        <taxon>Dikarya</taxon>
        <taxon>Ascomycota</taxon>
        <taxon>Saccharomycotina</taxon>
        <taxon>Saccharomycetes</taxon>
        <taxon>Saccharomycetales</taxon>
        <taxon>Saccharomycetaceae</taxon>
        <taxon>Kluyveromyces</taxon>
    </lineage>
</organism>
<dbReference type="RefSeq" id="XP_452610.1">
    <property type="nucleotide sequence ID" value="XM_452610.1"/>
</dbReference>
<dbReference type="HOGENOM" id="CLU_046006_6_0_1"/>
<reference evidence="2 3" key="1">
    <citation type="journal article" date="2004" name="Nature">
        <title>Genome evolution in yeasts.</title>
        <authorList>
            <consortium name="Genolevures"/>
            <person name="Dujon B."/>
            <person name="Sherman D."/>
            <person name="Fischer G."/>
            <person name="Durrens P."/>
            <person name="Casaregola S."/>
            <person name="Lafontaine I."/>
            <person name="de Montigny J."/>
            <person name="Marck C."/>
            <person name="Neuveglise C."/>
            <person name="Talla E."/>
            <person name="Goffard N."/>
            <person name="Frangeul L."/>
            <person name="Aigle M."/>
            <person name="Anthouard V."/>
            <person name="Babour A."/>
            <person name="Barbe V."/>
            <person name="Barnay S."/>
            <person name="Blanchin S."/>
            <person name="Beckerich J.M."/>
            <person name="Beyne E."/>
            <person name="Bleykasten C."/>
            <person name="Boisrame A."/>
            <person name="Boyer J."/>
            <person name="Cattolico L."/>
            <person name="Confanioleri F."/>
            <person name="de Daruvar A."/>
            <person name="Despons L."/>
            <person name="Fabre E."/>
            <person name="Fairhead C."/>
            <person name="Ferry-Dumazet H."/>
            <person name="Groppi A."/>
            <person name="Hantraye F."/>
            <person name="Hennequin C."/>
            <person name="Jauniaux N."/>
            <person name="Joyet P."/>
            <person name="Kachouri R."/>
            <person name="Kerrest A."/>
            <person name="Koszul R."/>
            <person name="Lemaire M."/>
            <person name="Lesur I."/>
            <person name="Ma L."/>
            <person name="Muller H."/>
            <person name="Nicaud J.M."/>
            <person name="Nikolski M."/>
            <person name="Oztas S."/>
            <person name="Ozier-Kalogeropoulos O."/>
            <person name="Pellenz S."/>
            <person name="Potier S."/>
            <person name="Richard G.F."/>
            <person name="Straub M.L."/>
            <person name="Suleau A."/>
            <person name="Swennene D."/>
            <person name="Tekaia F."/>
            <person name="Wesolowski-Louvel M."/>
            <person name="Westhof E."/>
            <person name="Wirth B."/>
            <person name="Zeniou-Meyer M."/>
            <person name="Zivanovic I."/>
            <person name="Bolotin-Fukuhara M."/>
            <person name="Thierry A."/>
            <person name="Bouchier C."/>
            <person name="Caudron B."/>
            <person name="Scarpelli C."/>
            <person name="Gaillardin C."/>
            <person name="Weissenbach J."/>
            <person name="Wincker P."/>
            <person name="Souciet J.L."/>
        </authorList>
    </citation>
    <scope>NUCLEOTIDE SEQUENCE [LARGE SCALE GENOMIC DNA]</scope>
    <source>
        <strain evidence="3">ATCC 8585 / CBS 2359 / DSM 70799 / NBRC 1267 / NRRL Y-1140 / WM37</strain>
    </source>
</reference>
<dbReference type="InParanoid" id="Q6CTX9"/>
<evidence type="ECO:0000259" key="1">
    <source>
        <dbReference type="PROSITE" id="PS51819"/>
    </source>
</evidence>
<dbReference type="OMA" id="FWVVTPF"/>